<proteinExistence type="predicted"/>
<evidence type="ECO:0000313" key="2">
    <source>
        <dbReference type="Proteomes" id="UP000703315"/>
    </source>
</evidence>
<comment type="caution">
    <text evidence="1">The sequence shown here is derived from an EMBL/GenBank/DDBJ whole genome shotgun (WGS) entry which is preliminary data.</text>
</comment>
<name>A0A921FNU1_9MICC</name>
<accession>A0A921FNU1</accession>
<reference evidence="1" key="1">
    <citation type="journal article" date="2021" name="PeerJ">
        <title>Extensive microbial diversity within the chicken gut microbiome revealed by metagenomics and culture.</title>
        <authorList>
            <person name="Gilroy R."/>
            <person name="Ravi A."/>
            <person name="Getino M."/>
            <person name="Pursley I."/>
            <person name="Horton D.L."/>
            <person name="Alikhan N.F."/>
            <person name="Baker D."/>
            <person name="Gharbi K."/>
            <person name="Hall N."/>
            <person name="Watson M."/>
            <person name="Adriaenssens E.M."/>
            <person name="Foster-Nyarko E."/>
            <person name="Jarju S."/>
            <person name="Secka A."/>
            <person name="Antonio M."/>
            <person name="Oren A."/>
            <person name="Chaudhuri R.R."/>
            <person name="La Ragione R."/>
            <person name="Hildebrand F."/>
            <person name="Pallen M.J."/>
        </authorList>
    </citation>
    <scope>NUCLEOTIDE SEQUENCE</scope>
    <source>
        <strain evidence="1">ChiHjej13B12-14962</strain>
    </source>
</reference>
<dbReference type="RefSeq" id="WP_303907298.1">
    <property type="nucleotide sequence ID" value="NZ_DYXC01000125.1"/>
</dbReference>
<dbReference type="EMBL" id="DYXC01000125">
    <property type="protein sequence ID" value="HJF15343.1"/>
    <property type="molecule type" value="Genomic_DNA"/>
</dbReference>
<sequence>MSHKTAMTCQDGTMFVVTMTQRSAEPSEQRVSDFHQDLKQLLRDELPASRSSDPLVYRQVFTAASPAVEMALYAMRLGTWNVGIGVGSATERDDELVGPGVRAADLAVSLAAKQGQLVSLRIEAAKPPRGVEQTQLGNHVQSVLQLLGHVVSRRSAAEWAVLDRLEPGVRGQQRRVAQELGMTVQAVSQAIKRSLYNTEHEVRSAVILLLEQAEAAVNIQSNSGM</sequence>
<gene>
    <name evidence="1" type="ORF">K8V32_11180</name>
</gene>
<reference evidence="1" key="2">
    <citation type="submission" date="2021-09" db="EMBL/GenBank/DDBJ databases">
        <authorList>
            <person name="Gilroy R."/>
        </authorList>
    </citation>
    <scope>NUCLEOTIDE SEQUENCE</scope>
    <source>
        <strain evidence="1">ChiHjej13B12-14962</strain>
    </source>
</reference>
<evidence type="ECO:0000313" key="1">
    <source>
        <dbReference type="EMBL" id="HJF15343.1"/>
    </source>
</evidence>
<protein>
    <submittedName>
        <fullName evidence="1">Uncharacterized protein</fullName>
    </submittedName>
</protein>
<dbReference type="AlphaFoldDB" id="A0A921FNU1"/>
<organism evidence="1 2">
    <name type="scientific">Enteractinococcus helveticum</name>
    <dbReference type="NCBI Taxonomy" id="1837282"/>
    <lineage>
        <taxon>Bacteria</taxon>
        <taxon>Bacillati</taxon>
        <taxon>Actinomycetota</taxon>
        <taxon>Actinomycetes</taxon>
        <taxon>Micrococcales</taxon>
        <taxon>Micrococcaceae</taxon>
    </lineage>
</organism>
<dbReference type="Proteomes" id="UP000703315">
    <property type="component" value="Unassembled WGS sequence"/>
</dbReference>